<dbReference type="InterPro" id="IPR029052">
    <property type="entry name" value="Metallo-depent_PP-like"/>
</dbReference>
<evidence type="ECO:0000256" key="1">
    <source>
        <dbReference type="ARBA" id="ARBA00005662"/>
    </source>
</evidence>
<name>A0A917UB03_9ACTN</name>
<dbReference type="InterPro" id="IPR019079">
    <property type="entry name" value="Capsule_synth_CapA"/>
</dbReference>
<evidence type="ECO:0000313" key="4">
    <source>
        <dbReference type="Proteomes" id="UP000642070"/>
    </source>
</evidence>
<gene>
    <name evidence="3" type="ORF">GCM10007977_089980</name>
</gene>
<dbReference type="AlphaFoldDB" id="A0A917UB03"/>
<keyword evidence="4" id="KW-1185">Reference proteome</keyword>
<feature type="domain" description="Capsule synthesis protein CapA" evidence="2">
    <location>
        <begin position="11"/>
        <end position="291"/>
    </location>
</feature>
<dbReference type="EMBL" id="BMPI01000068">
    <property type="protein sequence ID" value="GGM74408.1"/>
    <property type="molecule type" value="Genomic_DNA"/>
</dbReference>
<dbReference type="Gene3D" id="3.60.21.10">
    <property type="match status" value="1"/>
</dbReference>
<reference evidence="3" key="1">
    <citation type="journal article" date="2014" name="Int. J. Syst. Evol. Microbiol.">
        <title>Complete genome sequence of Corynebacterium casei LMG S-19264T (=DSM 44701T), isolated from a smear-ripened cheese.</title>
        <authorList>
            <consortium name="US DOE Joint Genome Institute (JGI-PGF)"/>
            <person name="Walter F."/>
            <person name="Albersmeier A."/>
            <person name="Kalinowski J."/>
            <person name="Ruckert C."/>
        </authorList>
    </citation>
    <scope>NUCLEOTIDE SEQUENCE</scope>
    <source>
        <strain evidence="3">JCM 19831</strain>
    </source>
</reference>
<organism evidence="3 4">
    <name type="scientific">Dactylosporangium sucinum</name>
    <dbReference type="NCBI Taxonomy" id="1424081"/>
    <lineage>
        <taxon>Bacteria</taxon>
        <taxon>Bacillati</taxon>
        <taxon>Actinomycetota</taxon>
        <taxon>Actinomycetes</taxon>
        <taxon>Micromonosporales</taxon>
        <taxon>Micromonosporaceae</taxon>
        <taxon>Dactylosporangium</taxon>
    </lineage>
</organism>
<dbReference type="CDD" id="cd07381">
    <property type="entry name" value="MPP_CapA"/>
    <property type="match status" value="1"/>
</dbReference>
<dbReference type="Proteomes" id="UP000642070">
    <property type="component" value="Unassembled WGS sequence"/>
</dbReference>
<proteinExistence type="inferred from homology"/>
<comment type="caution">
    <text evidence="3">The sequence shown here is derived from an EMBL/GenBank/DDBJ whole genome shotgun (WGS) entry which is preliminary data.</text>
</comment>
<sequence length="372" mass="40904">MNTRRDDGRLTLFLCGDVMLGRGIDQILPHPLDPTLRESYCHDARDYVALAEAANGPIPRAADYSWPWGDALDVLAAAAPDARIMNLETSVTRSDQFAPRKAVHYRMSPANLPGLTVARPDVCALANNHVLDFGRPGLQETLDTLTGAGLQVAGAGLNTRQAQRPATVTAERGRILVFAFGTPSSGVPAHWAATGDRGGIDVLPELSRNGAARLADRIHRHKRPGDIVVVSVHWGSNWGYDIPEEQIRLAHQLIDNGADIVHGHSSHHPRPIEVYRNRLILYGCGDLINDYEGIGVHQQYRDDLRLLYLPSIAPTGELACLRVAPMQARRMRLHRASPEDTEWTRTVLGSVSSRSGIRIDVTPNRMLTLRPN</sequence>
<protein>
    <recommendedName>
        <fullName evidence="2">Capsule synthesis protein CapA domain-containing protein</fullName>
    </recommendedName>
</protein>
<dbReference type="SUPFAM" id="SSF56300">
    <property type="entry name" value="Metallo-dependent phosphatases"/>
    <property type="match status" value="1"/>
</dbReference>
<evidence type="ECO:0000313" key="3">
    <source>
        <dbReference type="EMBL" id="GGM74408.1"/>
    </source>
</evidence>
<accession>A0A917UB03</accession>
<dbReference type="Pfam" id="PF09587">
    <property type="entry name" value="PGA_cap"/>
    <property type="match status" value="1"/>
</dbReference>
<dbReference type="PANTHER" id="PTHR33393:SF11">
    <property type="entry name" value="POLYGLUTAMINE SYNTHESIS ACCESSORY PROTEIN RV0574C-RELATED"/>
    <property type="match status" value="1"/>
</dbReference>
<reference evidence="3" key="2">
    <citation type="submission" date="2020-09" db="EMBL/GenBank/DDBJ databases">
        <authorList>
            <person name="Sun Q."/>
            <person name="Ohkuma M."/>
        </authorList>
    </citation>
    <scope>NUCLEOTIDE SEQUENCE</scope>
    <source>
        <strain evidence="3">JCM 19831</strain>
    </source>
</reference>
<dbReference type="PANTHER" id="PTHR33393">
    <property type="entry name" value="POLYGLUTAMINE SYNTHESIS ACCESSORY PROTEIN RV0574C-RELATED"/>
    <property type="match status" value="1"/>
</dbReference>
<dbReference type="SMART" id="SM00854">
    <property type="entry name" value="PGA_cap"/>
    <property type="match status" value="1"/>
</dbReference>
<dbReference type="RefSeq" id="WP_190256213.1">
    <property type="nucleotide sequence ID" value="NZ_BMPI01000068.1"/>
</dbReference>
<comment type="similarity">
    <text evidence="1">Belongs to the CapA family.</text>
</comment>
<evidence type="ECO:0000259" key="2">
    <source>
        <dbReference type="SMART" id="SM00854"/>
    </source>
</evidence>
<dbReference type="InterPro" id="IPR052169">
    <property type="entry name" value="CW_Biosynth-Accessory"/>
</dbReference>